<proteinExistence type="predicted"/>
<reference evidence="2" key="1">
    <citation type="submission" date="2025-08" db="UniProtKB">
        <authorList>
            <consortium name="Ensembl"/>
        </authorList>
    </citation>
    <scope>IDENTIFICATION</scope>
</reference>
<evidence type="ECO:0000259" key="1">
    <source>
        <dbReference type="Pfam" id="PF08241"/>
    </source>
</evidence>
<dbReference type="InterPro" id="IPR013216">
    <property type="entry name" value="Methyltransf_11"/>
</dbReference>
<dbReference type="OMA" id="AWECISH"/>
<dbReference type="InterPro" id="IPR026669">
    <property type="entry name" value="Arsenite_MeTrfase-like"/>
</dbReference>
<name>A0A3Q2X8F0_HIPCM</name>
<evidence type="ECO:0000313" key="2">
    <source>
        <dbReference type="Ensembl" id="ENSHCOP00000000053.1"/>
    </source>
</evidence>
<reference evidence="2" key="2">
    <citation type="submission" date="2025-09" db="UniProtKB">
        <authorList>
            <consortium name="Ensembl"/>
        </authorList>
    </citation>
    <scope>IDENTIFICATION</scope>
</reference>
<dbReference type="Gene3D" id="3.40.50.150">
    <property type="entry name" value="Vaccinia Virus protein VP39"/>
    <property type="match status" value="1"/>
</dbReference>
<dbReference type="PANTHER" id="PTHR43675">
    <property type="entry name" value="ARSENITE METHYLTRANSFERASE"/>
    <property type="match status" value="1"/>
</dbReference>
<dbReference type="Ensembl" id="ENSHCOT00000014431.1">
    <property type="protein sequence ID" value="ENSHCOP00000000053.1"/>
    <property type="gene ID" value="ENSHCOG00000021181.1"/>
</dbReference>
<sequence>MNLREAQSELRQLLSRVEPSQLPKLLDWMRTSDELDEMLVDNNQVILRCIADDIRDSLPTDAMLACEANMKQRARPTVHVDAFLYDDEHVDSLCEAGRMSRCYCLKCGSCSTAPLDFVSHSFSMCELLFLFQNVLPDLRGRTLVDVGSRLGAVLYGGYVYSSASRLVGVEISEEFVQLQNKIVLKYGMDARVQVIHADVCTQEALLRNADVVVMNNVFEYFMEPGEQVRTWRFIMQAFRKRGSLLVTVPGLHEALQPLQEPLPAGWVEELPLDYHVYVGKDADPEDLRQIHLYRVL</sequence>
<dbReference type="InterPro" id="IPR029063">
    <property type="entry name" value="SAM-dependent_MTases_sf"/>
</dbReference>
<accession>A0A3Q2X8F0</accession>
<dbReference type="AlphaFoldDB" id="A0A3Q2X8F0"/>
<dbReference type="PANTHER" id="PTHR43675:SF1">
    <property type="entry name" value="RIKEN CDNA 2700097O09 GENE"/>
    <property type="match status" value="1"/>
</dbReference>
<dbReference type="Proteomes" id="UP000264820">
    <property type="component" value="Unplaced"/>
</dbReference>
<organism evidence="2 3">
    <name type="scientific">Hippocampus comes</name>
    <name type="common">Tiger tail seahorse</name>
    <dbReference type="NCBI Taxonomy" id="109280"/>
    <lineage>
        <taxon>Eukaryota</taxon>
        <taxon>Metazoa</taxon>
        <taxon>Chordata</taxon>
        <taxon>Craniata</taxon>
        <taxon>Vertebrata</taxon>
        <taxon>Euteleostomi</taxon>
        <taxon>Actinopterygii</taxon>
        <taxon>Neopterygii</taxon>
        <taxon>Teleostei</taxon>
        <taxon>Neoteleostei</taxon>
        <taxon>Acanthomorphata</taxon>
        <taxon>Syngnathiaria</taxon>
        <taxon>Syngnathiformes</taxon>
        <taxon>Syngnathoidei</taxon>
        <taxon>Syngnathidae</taxon>
        <taxon>Hippocampus</taxon>
    </lineage>
</organism>
<evidence type="ECO:0000313" key="3">
    <source>
        <dbReference type="Proteomes" id="UP000264820"/>
    </source>
</evidence>
<dbReference type="SUPFAM" id="SSF53335">
    <property type="entry name" value="S-adenosyl-L-methionine-dependent methyltransferases"/>
    <property type="match status" value="1"/>
</dbReference>
<dbReference type="GO" id="GO:0008757">
    <property type="term" value="F:S-adenosylmethionine-dependent methyltransferase activity"/>
    <property type="evidence" value="ECO:0007669"/>
    <property type="project" value="InterPro"/>
</dbReference>
<dbReference type="GeneTree" id="ENSGT00390000012799"/>
<keyword evidence="3" id="KW-1185">Reference proteome</keyword>
<protein>
    <submittedName>
        <fullName evidence="2">Zgc:109986</fullName>
    </submittedName>
</protein>
<dbReference type="STRING" id="109280.ENSHCOP00000000053"/>
<dbReference type="Pfam" id="PF08241">
    <property type="entry name" value="Methyltransf_11"/>
    <property type="match status" value="1"/>
</dbReference>
<feature type="domain" description="Methyltransferase type 11" evidence="1">
    <location>
        <begin position="157"/>
        <end position="243"/>
    </location>
</feature>